<dbReference type="CDD" id="cd01665">
    <property type="entry name" value="Cyt_c_Oxidase_III"/>
    <property type="match status" value="1"/>
</dbReference>
<dbReference type="GO" id="GO:0019646">
    <property type="term" value="P:aerobic electron transport chain"/>
    <property type="evidence" value="ECO:0007669"/>
    <property type="project" value="InterPro"/>
</dbReference>
<feature type="transmembrane region" description="Helical" evidence="11">
    <location>
        <begin position="93"/>
        <end position="113"/>
    </location>
</feature>
<keyword evidence="4 10" id="KW-0812">Transmembrane</keyword>
<dbReference type="GO" id="GO:0005886">
    <property type="term" value="C:plasma membrane"/>
    <property type="evidence" value="ECO:0007669"/>
    <property type="project" value="UniProtKB-SubCell"/>
</dbReference>
<evidence type="ECO:0000259" key="12">
    <source>
        <dbReference type="PROSITE" id="PS50253"/>
    </source>
</evidence>
<dbReference type="Gene3D" id="1.10.287.70">
    <property type="match status" value="1"/>
</dbReference>
<keyword evidence="13" id="KW-0560">Oxidoreductase</keyword>
<name>A0A7U7J381_9GAMM</name>
<dbReference type="PANTHER" id="PTHR11403">
    <property type="entry name" value="CYTOCHROME C OXIDASE SUBUNIT III"/>
    <property type="match status" value="1"/>
</dbReference>
<comment type="subcellular location">
    <subcellularLocation>
        <location evidence="10">Cell membrane</location>
        <topology evidence="10">Multi-pass membrane protein</topology>
    </subcellularLocation>
    <subcellularLocation>
        <location evidence="1">Membrane</location>
        <topology evidence="1">Multi-pass membrane protein</topology>
    </subcellularLocation>
</comment>
<dbReference type="GO" id="GO:0016491">
    <property type="term" value="F:oxidoreductase activity"/>
    <property type="evidence" value="ECO:0007669"/>
    <property type="project" value="UniProtKB-KW"/>
</dbReference>
<feature type="transmembrane region" description="Helical" evidence="11">
    <location>
        <begin position="162"/>
        <end position="182"/>
    </location>
</feature>
<evidence type="ECO:0000256" key="2">
    <source>
        <dbReference type="ARBA" id="ARBA00010581"/>
    </source>
</evidence>
<dbReference type="GO" id="GO:0004129">
    <property type="term" value="F:cytochrome-c oxidase activity"/>
    <property type="evidence" value="ECO:0007669"/>
    <property type="project" value="UniProtKB-EC"/>
</dbReference>
<dbReference type="InterPro" id="IPR024791">
    <property type="entry name" value="Cyt_c/ubiquinol_Oxase_su3"/>
</dbReference>
<feature type="transmembrane region" description="Helical" evidence="11">
    <location>
        <begin position="53"/>
        <end position="73"/>
    </location>
</feature>
<proteinExistence type="inferred from homology"/>
<keyword evidence="5" id="KW-1278">Translocase</keyword>
<dbReference type="InterPro" id="IPR033945">
    <property type="entry name" value="Cyt_c_oxase_su3_dom"/>
</dbReference>
<feature type="transmembrane region" description="Helical" evidence="11">
    <location>
        <begin position="26"/>
        <end position="46"/>
    </location>
</feature>
<keyword evidence="14" id="KW-1185">Reference proteome</keyword>
<organism evidence="13 14">
    <name type="scientific">Candidatus Contendobacter odensis Run_B_J11</name>
    <dbReference type="NCBI Taxonomy" id="1400861"/>
    <lineage>
        <taxon>Bacteria</taxon>
        <taxon>Pseudomonadati</taxon>
        <taxon>Pseudomonadota</taxon>
        <taxon>Gammaproteobacteria</taxon>
        <taxon>Candidatus Competibacteraceae</taxon>
        <taxon>Candidatus Contendibacter</taxon>
    </lineage>
</organism>
<protein>
    <recommendedName>
        <fullName evidence="3">cytochrome-c oxidase</fullName>
        <ecNumber evidence="3">7.1.1.9</ecNumber>
    </recommendedName>
    <alternativeName>
        <fullName evidence="8">Cytochrome aa3 subunit 3</fullName>
    </alternativeName>
    <alternativeName>
        <fullName evidence="9">Cytochrome c oxidase polypeptide III</fullName>
    </alternativeName>
</protein>
<dbReference type="InterPro" id="IPR013833">
    <property type="entry name" value="Cyt_c_oxidase_su3_a-hlx"/>
</dbReference>
<keyword evidence="7 11" id="KW-0472">Membrane</keyword>
<evidence type="ECO:0000256" key="11">
    <source>
        <dbReference type="SAM" id="Phobius"/>
    </source>
</evidence>
<comment type="similarity">
    <text evidence="2 10">Belongs to the cytochrome c oxidase subunit 3 family.</text>
</comment>
<reference evidence="13 14" key="1">
    <citation type="journal article" date="2014" name="ISME J.">
        <title>Candidatus Competibacter-lineage genomes retrieved from metagenomes reveal functional metabolic diversity.</title>
        <authorList>
            <person name="McIlroy S.J."/>
            <person name="Albertsen M."/>
            <person name="Andresen E.K."/>
            <person name="Saunders A.M."/>
            <person name="Kristiansen R."/>
            <person name="Stokholm-Bjerregaard M."/>
            <person name="Nielsen K.L."/>
            <person name="Nielsen P.H."/>
        </authorList>
    </citation>
    <scope>NUCLEOTIDE SEQUENCE [LARGE SCALE GENOMIC DNA]</scope>
    <source>
        <strain evidence="13 14">Run_B_J11</strain>
    </source>
</reference>
<evidence type="ECO:0000256" key="1">
    <source>
        <dbReference type="ARBA" id="ARBA00004141"/>
    </source>
</evidence>
<evidence type="ECO:0000256" key="3">
    <source>
        <dbReference type="ARBA" id="ARBA00012949"/>
    </source>
</evidence>
<dbReference type="EC" id="7.1.1.9" evidence="3"/>
<feature type="transmembrane region" description="Helical" evidence="11">
    <location>
        <begin position="279"/>
        <end position="297"/>
    </location>
</feature>
<keyword evidence="6 11" id="KW-1133">Transmembrane helix</keyword>
<comment type="caution">
    <text evidence="13">The sequence shown here is derived from an EMBL/GenBank/DDBJ whole genome shotgun (WGS) entry which is preliminary data.</text>
</comment>
<dbReference type="OrthoDB" id="9810850at2"/>
<evidence type="ECO:0000256" key="6">
    <source>
        <dbReference type="ARBA" id="ARBA00022989"/>
    </source>
</evidence>
<dbReference type="RefSeq" id="WP_051497615.1">
    <property type="nucleotide sequence ID" value="NZ_CBTK010000113.1"/>
</dbReference>
<dbReference type="InterPro" id="IPR035973">
    <property type="entry name" value="Cyt_c_oxidase_su3-like_sf"/>
</dbReference>
<feature type="transmembrane region" description="Helical" evidence="11">
    <location>
        <begin position="235"/>
        <end position="259"/>
    </location>
</feature>
<evidence type="ECO:0000256" key="10">
    <source>
        <dbReference type="RuleBase" id="RU003376"/>
    </source>
</evidence>
<evidence type="ECO:0000256" key="7">
    <source>
        <dbReference type="ARBA" id="ARBA00023136"/>
    </source>
</evidence>
<evidence type="ECO:0000256" key="4">
    <source>
        <dbReference type="ARBA" id="ARBA00022692"/>
    </source>
</evidence>
<gene>
    <name evidence="13" type="ORF">BN874_200039</name>
</gene>
<feature type="transmembrane region" description="Helical" evidence="11">
    <location>
        <begin position="194"/>
        <end position="214"/>
    </location>
</feature>
<dbReference type="PROSITE" id="PS50253">
    <property type="entry name" value="COX3"/>
    <property type="match status" value="1"/>
</dbReference>
<dbReference type="EMBL" id="CBTK010000113">
    <property type="protein sequence ID" value="CDH44969.1"/>
    <property type="molecule type" value="Genomic_DNA"/>
</dbReference>
<feature type="domain" description="Heme-copper oxidase subunit III family profile" evidence="12">
    <location>
        <begin position="15"/>
        <end position="298"/>
    </location>
</feature>
<dbReference type="Gene3D" id="1.20.120.80">
    <property type="entry name" value="Cytochrome c oxidase, subunit III, four-helix bundle"/>
    <property type="match status" value="1"/>
</dbReference>
<dbReference type="Proteomes" id="UP000019184">
    <property type="component" value="Unassembled WGS sequence"/>
</dbReference>
<evidence type="ECO:0000256" key="5">
    <source>
        <dbReference type="ARBA" id="ARBA00022967"/>
    </source>
</evidence>
<dbReference type="SUPFAM" id="SSF81452">
    <property type="entry name" value="Cytochrome c oxidase subunit III-like"/>
    <property type="match status" value="1"/>
</dbReference>
<dbReference type="Pfam" id="PF00510">
    <property type="entry name" value="COX3"/>
    <property type="match status" value="1"/>
</dbReference>
<accession>A0A7U7J381</accession>
<dbReference type="PANTHER" id="PTHR11403:SF7">
    <property type="entry name" value="CYTOCHROME C OXIDASE SUBUNIT 3"/>
    <property type="match status" value="1"/>
</dbReference>
<evidence type="ECO:0000313" key="14">
    <source>
        <dbReference type="Proteomes" id="UP000019184"/>
    </source>
</evidence>
<evidence type="ECO:0000313" key="13">
    <source>
        <dbReference type="EMBL" id="CDH44969.1"/>
    </source>
</evidence>
<evidence type="ECO:0000256" key="9">
    <source>
        <dbReference type="ARBA" id="ARBA00031625"/>
    </source>
</evidence>
<sequence>MAHAHAHPQGLNDHSADHYYVPHQSYWPIIATIGLFTLMLGGATVLNGGKSTLLLVGIAMIFLMMFGWFGTVIHESQKGLYSDQMDRSFRWGMGWFIFSEVMFFAAFFGALFYTRQYSVPWLGGETAHGVLTQNLLWPQYEAAWPTNGPAEIGGFFAPMHAWGLPAINTLILLSSGVTITWAHWGLVEGQRTQFLKGLAATVALGALFLSLQALEYHEAYQDLNLTLSSGIYGSTFFMLTGFHGLHVTIGAIILAIILLRGLAGHFTPERHFAFEAAAWYWHFVDVVWLGLFIFVYWM</sequence>
<evidence type="ECO:0000256" key="8">
    <source>
        <dbReference type="ARBA" id="ARBA00031400"/>
    </source>
</evidence>
<dbReference type="InterPro" id="IPR000298">
    <property type="entry name" value="Cyt_c_oxidase-like_su3"/>
</dbReference>
<dbReference type="FunFam" id="1.20.120.80:FF:000003">
    <property type="entry name" value="Cytochrome c oxidase subunit 3"/>
    <property type="match status" value="1"/>
</dbReference>
<dbReference type="AlphaFoldDB" id="A0A7U7J381"/>